<dbReference type="PANTHER" id="PTHR35093">
    <property type="entry name" value="OUTER MEMBRANE PROTEIN NMB0088-RELATED"/>
    <property type="match status" value="1"/>
</dbReference>
<dbReference type="KEGG" id="ocg:OCA5_c32110"/>
<comment type="similarity">
    <text evidence="2">Belongs to the OmpP1/FadL family.</text>
</comment>
<evidence type="ECO:0000256" key="6">
    <source>
        <dbReference type="ARBA" id="ARBA00023136"/>
    </source>
</evidence>
<name>B6JDG7_AFIC5</name>
<dbReference type="PATRIC" id="fig|504832.7.peg.3377"/>
<keyword evidence="6" id="KW-0472">Membrane</keyword>
<keyword evidence="9" id="KW-1185">Reference proteome</keyword>
<dbReference type="InterPro" id="IPR005017">
    <property type="entry name" value="OMPP1/FadL/TodX"/>
</dbReference>
<dbReference type="KEGG" id="oca:OCAR_4739"/>
<keyword evidence="3" id="KW-1134">Transmembrane beta strand</keyword>
<dbReference type="GO" id="GO:0009279">
    <property type="term" value="C:cell outer membrane"/>
    <property type="evidence" value="ECO:0007669"/>
    <property type="project" value="UniProtKB-SubCell"/>
</dbReference>
<keyword evidence="4" id="KW-0812">Transmembrane</keyword>
<dbReference type="SUPFAM" id="SSF56935">
    <property type="entry name" value="Porins"/>
    <property type="match status" value="1"/>
</dbReference>
<dbReference type="EMBL" id="CP002826">
    <property type="protein sequence ID" value="AEI07889.1"/>
    <property type="molecule type" value="Genomic_DNA"/>
</dbReference>
<evidence type="ECO:0000256" key="1">
    <source>
        <dbReference type="ARBA" id="ARBA00004571"/>
    </source>
</evidence>
<dbReference type="Pfam" id="PF03349">
    <property type="entry name" value="Toluene_X"/>
    <property type="match status" value="1"/>
</dbReference>
<evidence type="ECO:0000256" key="7">
    <source>
        <dbReference type="ARBA" id="ARBA00023237"/>
    </source>
</evidence>
<evidence type="ECO:0000256" key="5">
    <source>
        <dbReference type="ARBA" id="ARBA00022729"/>
    </source>
</evidence>
<dbReference type="HOGENOM" id="CLU_035981_0_1_5"/>
<protein>
    <submittedName>
        <fullName evidence="8">Membrane protein, aromatic hydrocarbon degradation</fullName>
    </submittedName>
</protein>
<evidence type="ECO:0000313" key="8">
    <source>
        <dbReference type="EMBL" id="AEI07889.1"/>
    </source>
</evidence>
<gene>
    <name evidence="8" type="ordered locus">OCA5_c32110</name>
</gene>
<dbReference type="PANTHER" id="PTHR35093:SF8">
    <property type="entry name" value="OUTER MEMBRANE PROTEIN NMB0088-RELATED"/>
    <property type="match status" value="1"/>
</dbReference>
<dbReference type="STRING" id="504832.OCA5_c32110"/>
<dbReference type="AlphaFoldDB" id="B6JDG7"/>
<organism evidence="8 9">
    <name type="scientific">Afipia carboxidovorans (strain ATCC 49405 / DSM 1227 / KCTC 32145 / OM5)</name>
    <name type="common">Oligotropha carboxidovorans</name>
    <dbReference type="NCBI Taxonomy" id="504832"/>
    <lineage>
        <taxon>Bacteria</taxon>
        <taxon>Pseudomonadati</taxon>
        <taxon>Pseudomonadota</taxon>
        <taxon>Alphaproteobacteria</taxon>
        <taxon>Hyphomicrobiales</taxon>
        <taxon>Nitrobacteraceae</taxon>
        <taxon>Afipia</taxon>
    </lineage>
</organism>
<sequence>MIFRPTVSHAWRGIFILACLTIAPDARAGGFGIRAQSAEGFGAAIAGVAAGNALSFSYWNPAVLANVDRFQVEGVSNVIFPAISLDPAASNTVDIGKGALVPAMYMAMPLNSRMTLGMSITSPYGLATQAPTNWAGQIYGRKSEIFSINANPMLSYRVNDVLSVGVGLQVQYFKTKLTQAVDVVPFAPDAMLKADGVGVGFNLGMQLKPWAGGTIGLGYRSAISHDLDGHLTTPLGRASAAAGLTTPALVSLGVRQELNERYRVMGTVEWTNWSRLGTVPVYDRVSGGVLTTLPLRYRDGWLFSVGGEYDFSQKVTARAGVGYEIAPMNDMTRDVRLPEPNQVILSAGLSYRYSERTTLDLAITQSLGLGNGAVTIASGDPRYLGLPFSATSDLNVTIVSAGLKMKFDSLPFGIR</sequence>
<dbReference type="OrthoDB" id="19849at2"/>
<comment type="subcellular location">
    <subcellularLocation>
        <location evidence="1">Cell outer membrane</location>
        <topology evidence="1">Multi-pass membrane protein</topology>
    </subcellularLocation>
</comment>
<keyword evidence="7" id="KW-0998">Cell outer membrane</keyword>
<dbReference type="eggNOG" id="COG2067">
    <property type="taxonomic scope" value="Bacteria"/>
</dbReference>
<evidence type="ECO:0000256" key="3">
    <source>
        <dbReference type="ARBA" id="ARBA00022452"/>
    </source>
</evidence>
<evidence type="ECO:0000256" key="4">
    <source>
        <dbReference type="ARBA" id="ARBA00022692"/>
    </source>
</evidence>
<dbReference type="GO" id="GO:0015483">
    <property type="term" value="F:long-chain fatty acid transporting porin activity"/>
    <property type="evidence" value="ECO:0007669"/>
    <property type="project" value="TreeGrafter"/>
</dbReference>
<dbReference type="Proteomes" id="UP000007730">
    <property type="component" value="Chromosome"/>
</dbReference>
<evidence type="ECO:0000256" key="2">
    <source>
        <dbReference type="ARBA" id="ARBA00008163"/>
    </source>
</evidence>
<keyword evidence="5" id="KW-0732">Signal</keyword>
<reference evidence="8 9" key="1">
    <citation type="journal article" date="2011" name="J. Bacteriol.">
        <title>Complete genome sequences of the chemolithoautotrophic Oligotropha carboxidovorans strains OM4 and OM5.</title>
        <authorList>
            <person name="Volland S."/>
            <person name="Rachinger M."/>
            <person name="Strittmatter A."/>
            <person name="Daniel R."/>
            <person name="Gottschalk G."/>
            <person name="Meyer O."/>
        </authorList>
    </citation>
    <scope>NUCLEOTIDE SEQUENCE [LARGE SCALE GENOMIC DNA]</scope>
    <source>
        <strain evidence="9">ATCC 49405 / DSM 1227 / KCTC 32145 / OM5</strain>
    </source>
</reference>
<dbReference type="Gene3D" id="2.40.160.60">
    <property type="entry name" value="Outer membrane protein transport protein (OMPP1/FadL/TodX)"/>
    <property type="match status" value="1"/>
</dbReference>
<dbReference type="RefSeq" id="WP_012561909.1">
    <property type="nucleotide sequence ID" value="NC_011386.1"/>
</dbReference>
<proteinExistence type="inferred from homology"/>
<accession>B6JDG7</accession>
<evidence type="ECO:0000313" key="9">
    <source>
        <dbReference type="Proteomes" id="UP000007730"/>
    </source>
</evidence>